<sequence length="587" mass="63590">MARPKTEIEVTVQDRASRALRTIRERLGTLNNGRVGRAMAQVARATDQATATLKHYAAAGAVLAAGSAFMVKGVVDTASEFERYRTVLETIEGSSEKARQSMTWVSEFAAKTPYELNEVNEAFVKLKSYGLDPIKDGLLTTLGDTSAGMGKPLMQTVEAIADAMTGQNERLKEFGIKASAQGNRIIYEYTDKSGRQMRAMADKNNREQIRATLQTIWNEKYGGAMDKLSNTWGGMMSNLSDNWERFKLMIADSGVFSYLQDKLRGLLEKIDAMAQDGSLQKLAETIGKNLVTAFEKAWEFGTKLYDKFNEINDYLGGFGNTMLVVAAILSLPLVAAFVNVAWAVGSLAVALIGALPAIWGFTAALLANPLTWIIGLVAAFAGLVYVIWRNWDGIGAYFSRLWDEVSGAFAEAWEWIKELCASAFDAIGSLFLNFTPVGWMIQSMSAVWGYLKGVWPQIRQTFVAALAAIGGVLSGFSPLNLMRGGFEALKGYIAGVWDWIREKLQWALDKLESLGNTARSVFGGGDGAAAPVAFSGKPAAALPGRGGGLGKVAVHIDHSNVPRGTRMQARASNGVQLSTKQGYSLAT</sequence>
<dbReference type="AlphaFoldDB" id="A0A1B6W027"/>
<keyword evidence="5" id="KW-1185">Reference proteome</keyword>
<reference evidence="5" key="1">
    <citation type="submission" date="2016-05" db="EMBL/GenBank/DDBJ databases">
        <title>Draft genome of Corynebacterium afermentans subsp. afermentans LCDC 88199T.</title>
        <authorList>
            <person name="Bernier A.-M."/>
            <person name="Bernard K."/>
        </authorList>
    </citation>
    <scope>NUCLEOTIDE SEQUENCE [LARGE SCALE GENOMIC DNA]</scope>
    <source>
        <strain evidence="5">NML130454</strain>
    </source>
</reference>
<dbReference type="InterPro" id="IPR053058">
    <property type="entry name" value="Mulikevirus_tape_measure"/>
</dbReference>
<feature type="transmembrane region" description="Helical" evidence="2">
    <location>
        <begin position="461"/>
        <end position="481"/>
    </location>
</feature>
<evidence type="ECO:0000313" key="4">
    <source>
        <dbReference type="EMBL" id="OAM43898.1"/>
    </source>
</evidence>
<feature type="region of interest" description="Disordered" evidence="1">
    <location>
        <begin position="567"/>
        <end position="587"/>
    </location>
</feature>
<dbReference type="Proteomes" id="UP000077726">
    <property type="component" value="Unassembled WGS sequence"/>
</dbReference>
<dbReference type="PANTHER" id="PTHR38812:SF2">
    <property type="entry name" value="MU-LIKE PROPHAGE FLUMU PROTEIN GP42"/>
    <property type="match status" value="1"/>
</dbReference>
<dbReference type="EMBL" id="LXSQ01000009">
    <property type="protein sequence ID" value="OAM43898.1"/>
    <property type="molecule type" value="Genomic_DNA"/>
</dbReference>
<feature type="domain" description="Tape measure protein N-terminal" evidence="3">
    <location>
        <begin position="73"/>
        <end position="247"/>
    </location>
</feature>
<evidence type="ECO:0000313" key="5">
    <source>
        <dbReference type="Proteomes" id="UP000077726"/>
    </source>
</evidence>
<accession>A0A1B6W027</accession>
<proteinExistence type="predicted"/>
<name>A0A1B6W027_9NEIS</name>
<feature type="transmembrane region" description="Helical" evidence="2">
    <location>
        <begin position="419"/>
        <end position="441"/>
    </location>
</feature>
<feature type="compositionally biased region" description="Polar residues" evidence="1">
    <location>
        <begin position="570"/>
        <end position="587"/>
    </location>
</feature>
<keyword evidence="2" id="KW-0472">Membrane</keyword>
<evidence type="ECO:0000256" key="1">
    <source>
        <dbReference type="SAM" id="MobiDB-lite"/>
    </source>
</evidence>
<dbReference type="Pfam" id="PF20155">
    <property type="entry name" value="TMP_3"/>
    <property type="match status" value="1"/>
</dbReference>
<keyword evidence="2" id="KW-1133">Transmembrane helix</keyword>
<dbReference type="PANTHER" id="PTHR38812">
    <property type="entry name" value="MU-LIKE PROPHAGE FLUMU PROTEIN GP42"/>
    <property type="match status" value="1"/>
</dbReference>
<feature type="transmembrane region" description="Helical" evidence="2">
    <location>
        <begin position="341"/>
        <end position="364"/>
    </location>
</feature>
<dbReference type="InterPro" id="IPR013491">
    <property type="entry name" value="Tape_meas_N"/>
</dbReference>
<dbReference type="STRING" id="1795832.A7Q00_03680"/>
<feature type="transmembrane region" description="Helical" evidence="2">
    <location>
        <begin position="314"/>
        <end position="334"/>
    </location>
</feature>
<feature type="transmembrane region" description="Helical" evidence="2">
    <location>
        <begin position="370"/>
        <end position="388"/>
    </location>
</feature>
<keyword evidence="2" id="KW-0812">Transmembrane</keyword>
<gene>
    <name evidence="4" type="ORF">A7Q00_03680</name>
</gene>
<evidence type="ECO:0000256" key="2">
    <source>
        <dbReference type="SAM" id="Phobius"/>
    </source>
</evidence>
<organism evidence="4 5">
    <name type="scientific">Eikenella halliae</name>
    <dbReference type="NCBI Taxonomy" id="1795832"/>
    <lineage>
        <taxon>Bacteria</taxon>
        <taxon>Pseudomonadati</taxon>
        <taxon>Pseudomonadota</taxon>
        <taxon>Betaproteobacteria</taxon>
        <taxon>Neisseriales</taxon>
        <taxon>Neisseriaceae</taxon>
        <taxon>Eikenella</taxon>
    </lineage>
</organism>
<comment type="caution">
    <text evidence="4">The sequence shown here is derived from an EMBL/GenBank/DDBJ whole genome shotgun (WGS) entry which is preliminary data.</text>
</comment>
<evidence type="ECO:0000259" key="3">
    <source>
        <dbReference type="Pfam" id="PF20155"/>
    </source>
</evidence>
<protein>
    <recommendedName>
        <fullName evidence="3">Tape measure protein N-terminal domain-containing protein</fullName>
    </recommendedName>
</protein>